<evidence type="ECO:0000256" key="5">
    <source>
        <dbReference type="ARBA" id="ARBA00023014"/>
    </source>
</evidence>
<evidence type="ECO:0000313" key="7">
    <source>
        <dbReference type="EMBL" id="ABJ85098.1"/>
    </source>
</evidence>
<evidence type="ECO:0000256" key="1">
    <source>
        <dbReference type="ARBA" id="ARBA00001966"/>
    </source>
</evidence>
<organism evidence="7">
    <name type="scientific">Solibacter usitatus (strain Ellin6076)</name>
    <dbReference type="NCBI Taxonomy" id="234267"/>
    <lineage>
        <taxon>Bacteria</taxon>
        <taxon>Pseudomonadati</taxon>
        <taxon>Acidobacteriota</taxon>
        <taxon>Terriglobia</taxon>
        <taxon>Bryobacterales</taxon>
        <taxon>Solibacteraceae</taxon>
        <taxon>Candidatus Solibacter</taxon>
    </lineage>
</organism>
<dbReference type="PROSITE" id="PS51918">
    <property type="entry name" value="RADICAL_SAM"/>
    <property type="match status" value="1"/>
</dbReference>
<dbReference type="InParanoid" id="Q01Z17"/>
<dbReference type="KEGG" id="sus:Acid_4134"/>
<dbReference type="InterPro" id="IPR050377">
    <property type="entry name" value="Radical_SAM_PqqE_MftC-like"/>
</dbReference>
<evidence type="ECO:0000256" key="3">
    <source>
        <dbReference type="ARBA" id="ARBA00022723"/>
    </source>
</evidence>
<dbReference type="GO" id="GO:0046872">
    <property type="term" value="F:metal ion binding"/>
    <property type="evidence" value="ECO:0007669"/>
    <property type="project" value="UniProtKB-KW"/>
</dbReference>
<sequence length="362" mass="40627">MESTRRDRRGGVTSALKTLSIMPTFTCPAACADCASLSSPRDRTNVRQEAVLAAIREARELGFYNVVFTGGEATLRWKDLLEGIRLARSLDFPVRLVTNAHWAHDPERATQGIGELLEAGLTEINYSTGDEHARFIPVERVLHAIAAATARGLHVVVVVELRAERLVTRAALEGHPLYALLSSGQKEKIRVLESPWMPLEPYTVERYPEGVAIDRRNLAWRPGCDNLMQTYTLQADGRIGCCCGIGMRRIDELNVGNVSDDRPLHRAIEEAENDFLKLWIRWKGPERVLAWAASIDPAIRWEGMYAHHCQACARVYRDPRVAAVIREHYESVMADVIQSGWMDEEFVPGVLQQPLVQIEEPA</sequence>
<dbReference type="STRING" id="234267.Acid_4134"/>
<dbReference type="AlphaFoldDB" id="Q01Z17"/>
<feature type="domain" description="Radical SAM core" evidence="6">
    <location>
        <begin position="9"/>
        <end position="238"/>
    </location>
</feature>
<dbReference type="eggNOG" id="COG0535">
    <property type="taxonomic scope" value="Bacteria"/>
</dbReference>
<proteinExistence type="predicted"/>
<dbReference type="PANTHER" id="PTHR11228">
    <property type="entry name" value="RADICAL SAM DOMAIN PROTEIN"/>
    <property type="match status" value="1"/>
</dbReference>
<dbReference type="HOGENOM" id="CLU_067258_0_0_0"/>
<dbReference type="InterPro" id="IPR058240">
    <property type="entry name" value="rSAM_sf"/>
</dbReference>
<dbReference type="Pfam" id="PF04055">
    <property type="entry name" value="Radical_SAM"/>
    <property type="match status" value="1"/>
</dbReference>
<keyword evidence="2" id="KW-0949">S-adenosyl-L-methionine</keyword>
<dbReference type="OrthoDB" id="9782387at2"/>
<dbReference type="GO" id="GO:0051536">
    <property type="term" value="F:iron-sulfur cluster binding"/>
    <property type="evidence" value="ECO:0007669"/>
    <property type="project" value="UniProtKB-KW"/>
</dbReference>
<name>Q01Z17_SOLUE</name>
<keyword evidence="5" id="KW-0411">Iron-sulfur</keyword>
<evidence type="ECO:0000256" key="2">
    <source>
        <dbReference type="ARBA" id="ARBA00022691"/>
    </source>
</evidence>
<dbReference type="GO" id="GO:0003824">
    <property type="term" value="F:catalytic activity"/>
    <property type="evidence" value="ECO:0007669"/>
    <property type="project" value="InterPro"/>
</dbReference>
<evidence type="ECO:0000256" key="4">
    <source>
        <dbReference type="ARBA" id="ARBA00023004"/>
    </source>
</evidence>
<protein>
    <submittedName>
        <fullName evidence="7">Radical SAM domain protein</fullName>
    </submittedName>
</protein>
<dbReference type="SFLD" id="SFLDS00029">
    <property type="entry name" value="Radical_SAM"/>
    <property type="match status" value="1"/>
</dbReference>
<accession>Q01Z17</accession>
<comment type="cofactor">
    <cofactor evidence="1">
        <name>[4Fe-4S] cluster</name>
        <dbReference type="ChEBI" id="CHEBI:49883"/>
    </cofactor>
</comment>
<dbReference type="InterPro" id="IPR007197">
    <property type="entry name" value="rSAM"/>
</dbReference>
<dbReference type="SUPFAM" id="SSF102114">
    <property type="entry name" value="Radical SAM enzymes"/>
    <property type="match status" value="1"/>
</dbReference>
<keyword evidence="4" id="KW-0408">Iron</keyword>
<keyword evidence="3" id="KW-0479">Metal-binding</keyword>
<evidence type="ECO:0000259" key="6">
    <source>
        <dbReference type="PROSITE" id="PS51918"/>
    </source>
</evidence>
<dbReference type="CDD" id="cd01335">
    <property type="entry name" value="Radical_SAM"/>
    <property type="match status" value="1"/>
</dbReference>
<dbReference type="PANTHER" id="PTHR11228:SF34">
    <property type="entry name" value="TUNGSTEN-CONTAINING ALDEHYDE FERREDOXIN OXIDOREDUCTASE COFACTOR MODIFYING PROTEIN"/>
    <property type="match status" value="1"/>
</dbReference>
<reference evidence="7" key="1">
    <citation type="submission" date="2006-10" db="EMBL/GenBank/DDBJ databases">
        <title>Complete sequence of Solibacter usitatus Ellin6076.</title>
        <authorList>
            <consortium name="US DOE Joint Genome Institute"/>
            <person name="Copeland A."/>
            <person name="Lucas S."/>
            <person name="Lapidus A."/>
            <person name="Barry K."/>
            <person name="Detter J.C."/>
            <person name="Glavina del Rio T."/>
            <person name="Hammon N."/>
            <person name="Israni S."/>
            <person name="Dalin E."/>
            <person name="Tice H."/>
            <person name="Pitluck S."/>
            <person name="Thompson L.S."/>
            <person name="Brettin T."/>
            <person name="Bruce D."/>
            <person name="Han C."/>
            <person name="Tapia R."/>
            <person name="Gilna P."/>
            <person name="Schmutz J."/>
            <person name="Larimer F."/>
            <person name="Land M."/>
            <person name="Hauser L."/>
            <person name="Kyrpides N."/>
            <person name="Mikhailova N."/>
            <person name="Janssen P.H."/>
            <person name="Kuske C.R."/>
            <person name="Richardson P."/>
        </authorList>
    </citation>
    <scope>NUCLEOTIDE SEQUENCE</scope>
    <source>
        <strain evidence="7">Ellin6076</strain>
    </source>
</reference>
<dbReference type="EMBL" id="CP000473">
    <property type="protein sequence ID" value="ABJ85098.1"/>
    <property type="molecule type" value="Genomic_DNA"/>
</dbReference>
<dbReference type="InterPro" id="IPR013785">
    <property type="entry name" value="Aldolase_TIM"/>
</dbReference>
<gene>
    <name evidence="7" type="ordered locus">Acid_4134</name>
</gene>
<dbReference type="Gene3D" id="3.20.20.70">
    <property type="entry name" value="Aldolase class I"/>
    <property type="match status" value="1"/>
</dbReference>